<sequence>MNQRQKVTALVLSGILSVSSSVTLIKTATAAPINSASNVTKEAIKVSATRNLPRSVRNAVIRDLSRRQGILPANISIVESTERTWRNGCLEIAGPGELCTQALVPGWQVLASDGRNNFVYHTNNNGRVLRVTNRNIADNRNNTRLPNRVRDAVIRDASSRLRVLPRQLNITQAQSRDWRDGCLELAEPNRACSQVIVSGWRVVVGIKNVSLVYHTNESGSTVRLNRTESDVNNKGLSDKAERAVLRAAVSNTGLPVSQLEIASVQQITVDGCLGLARPNEACTKIAQPAFRVTVEAGQRRLVYHVLPDGSQVRLNLAASNIKLPQVASDRILRRVSEGTGIPVAALSVVNIESGKWEQGRNSSYIWKVTVGNEQDRWVYLSNENGESLQLLAEGLPKAARNAVLSKAAQTAELPQKDFELVSYKRKQWFFGCEDPGTLPACTPIPVSGWEVSVKPNNVRDAWVYLVSDNGSQLKLVQGGRQDQVGSNVNIPINIADAVLRDASKWSGRSEDTFRITSSQKVTFPNPCNLTFNPICDRSYRPTPGWNVTVDSGLGAWTYLVSADAKIVNQDQTPALAPRLAEVIKRDALRRSSGNELADLRVTNIKLGNSERFDAEVTVSDGMQNWVYAVDKESTRFEYLPVASIPRAIVNSVLADAQKRAVAKVNVSTKNITGAEQVTWKNGNLGLNGSSTTSSSVKGWRITVAVGRERFVYHTNNFVGSANNKIAFQLNEDASRIADGVANGGVPIPTRELPPALTNGVIFRYATTGGIVGRTYETVLLEDGRLIQTRLDDTNDSERRVFRLSIEETKRFEQLLKRQAELFQNVTYPAPSGAADYITYTLTSEDGTVQYNDTSSQKVPDNLKVVLKAWNDLTATTLSNR</sequence>
<evidence type="ECO:0000313" key="2">
    <source>
        <dbReference type="Proteomes" id="UP000271624"/>
    </source>
</evidence>
<evidence type="ECO:0000313" key="1">
    <source>
        <dbReference type="EMBL" id="RUT06182.1"/>
    </source>
</evidence>
<reference evidence="1" key="1">
    <citation type="submission" date="2018-12" db="EMBL/GenBank/DDBJ databases">
        <authorList>
            <person name="Will S."/>
            <person name="Neumann-Schaal M."/>
            <person name="Henke P."/>
        </authorList>
    </citation>
    <scope>NUCLEOTIDE SEQUENCE</scope>
    <source>
        <strain evidence="1">PCC 7102</strain>
    </source>
</reference>
<proteinExistence type="predicted"/>
<keyword evidence="2" id="KW-1185">Reference proteome</keyword>
<dbReference type="AlphaFoldDB" id="A0A433VJD8"/>
<reference evidence="1" key="2">
    <citation type="journal article" date="2019" name="Genome Biol. Evol.">
        <title>Day and night: Metabolic profiles and evolutionary relationships of six axenic non-marine cyanobacteria.</title>
        <authorList>
            <person name="Will S.E."/>
            <person name="Henke P."/>
            <person name="Boedeker C."/>
            <person name="Huang S."/>
            <person name="Brinkmann H."/>
            <person name="Rohde M."/>
            <person name="Jarek M."/>
            <person name="Friedl T."/>
            <person name="Seufert S."/>
            <person name="Schumacher M."/>
            <person name="Overmann J."/>
            <person name="Neumann-Schaal M."/>
            <person name="Petersen J."/>
        </authorList>
    </citation>
    <scope>NUCLEOTIDE SEQUENCE [LARGE SCALE GENOMIC DNA]</scope>
    <source>
        <strain evidence="1">PCC 7102</strain>
    </source>
</reference>
<name>A0A433VJD8_9CYAN</name>
<dbReference type="Proteomes" id="UP000271624">
    <property type="component" value="Unassembled WGS sequence"/>
</dbReference>
<gene>
    <name evidence="1" type="ORF">DSM106972_033880</name>
</gene>
<comment type="caution">
    <text evidence="1">The sequence shown here is derived from an EMBL/GenBank/DDBJ whole genome shotgun (WGS) entry which is preliminary data.</text>
</comment>
<protein>
    <submittedName>
        <fullName evidence="1">Uncharacterized protein</fullName>
    </submittedName>
</protein>
<dbReference type="RefSeq" id="WP_145837564.1">
    <property type="nucleotide sequence ID" value="NZ_VLKB01000007.1"/>
</dbReference>
<accession>A0A433VJD8</accession>
<dbReference type="OrthoDB" id="3723110at2"/>
<organism evidence="1 2">
    <name type="scientific">Dulcicalothrix desertica PCC 7102</name>
    <dbReference type="NCBI Taxonomy" id="232991"/>
    <lineage>
        <taxon>Bacteria</taxon>
        <taxon>Bacillati</taxon>
        <taxon>Cyanobacteriota</taxon>
        <taxon>Cyanophyceae</taxon>
        <taxon>Nostocales</taxon>
        <taxon>Calotrichaceae</taxon>
        <taxon>Dulcicalothrix</taxon>
    </lineage>
</organism>
<dbReference type="EMBL" id="RSCL01000007">
    <property type="protein sequence ID" value="RUT06182.1"/>
    <property type="molecule type" value="Genomic_DNA"/>
</dbReference>